<keyword evidence="6" id="KW-1185">Reference proteome</keyword>
<keyword evidence="2" id="KW-0238">DNA-binding</keyword>
<dbReference type="GO" id="GO:0003677">
    <property type="term" value="F:DNA binding"/>
    <property type="evidence" value="ECO:0007669"/>
    <property type="project" value="UniProtKB-KW"/>
</dbReference>
<evidence type="ECO:0000259" key="4">
    <source>
        <dbReference type="PROSITE" id="PS50949"/>
    </source>
</evidence>
<dbReference type="Proteomes" id="UP000307087">
    <property type="component" value="Unassembled WGS sequence"/>
</dbReference>
<dbReference type="SUPFAM" id="SSF48008">
    <property type="entry name" value="GntR ligand-binding domain-like"/>
    <property type="match status" value="1"/>
</dbReference>
<gene>
    <name evidence="5" type="ORF">E9934_17660</name>
</gene>
<dbReference type="AlphaFoldDB" id="A0A4V4HJ46"/>
<dbReference type="PANTHER" id="PTHR43537:SF24">
    <property type="entry name" value="GLUCONATE OPERON TRANSCRIPTIONAL REPRESSOR"/>
    <property type="match status" value="1"/>
</dbReference>
<dbReference type="InterPro" id="IPR036390">
    <property type="entry name" value="WH_DNA-bd_sf"/>
</dbReference>
<dbReference type="SUPFAM" id="SSF46785">
    <property type="entry name" value="Winged helix' DNA-binding domain"/>
    <property type="match status" value="1"/>
</dbReference>
<dbReference type="RefSeq" id="WP_136564227.1">
    <property type="nucleotide sequence ID" value="NZ_BAABLS010000004.1"/>
</dbReference>
<evidence type="ECO:0000313" key="5">
    <source>
        <dbReference type="EMBL" id="THV09016.1"/>
    </source>
</evidence>
<dbReference type="Gene3D" id="1.10.10.10">
    <property type="entry name" value="Winged helix-like DNA-binding domain superfamily/Winged helix DNA-binding domain"/>
    <property type="match status" value="1"/>
</dbReference>
<keyword evidence="1" id="KW-0805">Transcription regulation</keyword>
<dbReference type="InterPro" id="IPR011711">
    <property type="entry name" value="GntR_C"/>
</dbReference>
<dbReference type="SMART" id="SM00345">
    <property type="entry name" value="HTH_GNTR"/>
    <property type="match status" value="1"/>
</dbReference>
<dbReference type="PROSITE" id="PS50949">
    <property type="entry name" value="HTH_GNTR"/>
    <property type="match status" value="1"/>
</dbReference>
<evidence type="ECO:0000256" key="3">
    <source>
        <dbReference type="ARBA" id="ARBA00023163"/>
    </source>
</evidence>
<protein>
    <submittedName>
        <fullName evidence="5">GntR family transcriptional regulator</fullName>
    </submittedName>
</protein>
<sequence>MTGSPTRTAAPSAYQQIRTAIIEGRYEPGARLVEQRIAEEFELSRTPVREALRTLEAEGLVRIEPHRGATVRSLDVDDVVDLYALRARLEGYAAELAAQRHETDELVEIDEGIAAFGTALDAGPKDPLKRARALDAANARIHLGIAVASRHRHLQQMLLRTVDVSLVFRAFRAFSPEQERQSHEFHQMIRGAIAAREPGRAGALMVEHILQGRDVLLEGLRDQGQLPARDS</sequence>
<dbReference type="PRINTS" id="PR00035">
    <property type="entry name" value="HTHGNTR"/>
</dbReference>
<accession>A0A4V4HJ46</accession>
<proteinExistence type="predicted"/>
<feature type="domain" description="HTH gntR-type" evidence="4">
    <location>
        <begin position="7"/>
        <end position="74"/>
    </location>
</feature>
<dbReference type="PANTHER" id="PTHR43537">
    <property type="entry name" value="TRANSCRIPTIONAL REGULATOR, GNTR FAMILY"/>
    <property type="match status" value="1"/>
</dbReference>
<dbReference type="Pfam" id="PF00392">
    <property type="entry name" value="GntR"/>
    <property type="match status" value="1"/>
</dbReference>
<dbReference type="CDD" id="cd07377">
    <property type="entry name" value="WHTH_GntR"/>
    <property type="match status" value="1"/>
</dbReference>
<dbReference type="OrthoDB" id="8663149at2"/>
<keyword evidence="3" id="KW-0804">Transcription</keyword>
<comment type="caution">
    <text evidence="5">The sequence shown here is derived from an EMBL/GenBank/DDBJ whole genome shotgun (WGS) entry which is preliminary data.</text>
</comment>
<organism evidence="5 6">
    <name type="scientific">Nocardioides caeni</name>
    <dbReference type="NCBI Taxonomy" id="574700"/>
    <lineage>
        <taxon>Bacteria</taxon>
        <taxon>Bacillati</taxon>
        <taxon>Actinomycetota</taxon>
        <taxon>Actinomycetes</taxon>
        <taxon>Propionibacteriales</taxon>
        <taxon>Nocardioidaceae</taxon>
        <taxon>Nocardioides</taxon>
    </lineage>
</organism>
<reference evidence="5 6" key="1">
    <citation type="journal article" date="2009" name="Int. J. Syst. Evol. Microbiol.">
        <title>Nocardioides caeni sp. nov., isolated from wastewater.</title>
        <authorList>
            <person name="Yoon J.H."/>
            <person name="Kang S.J."/>
            <person name="Park S."/>
            <person name="Kim W."/>
            <person name="Oh T.K."/>
        </authorList>
    </citation>
    <scope>NUCLEOTIDE SEQUENCE [LARGE SCALE GENOMIC DNA]</scope>
    <source>
        <strain evidence="5 6">DSM 23134</strain>
    </source>
</reference>
<evidence type="ECO:0000256" key="1">
    <source>
        <dbReference type="ARBA" id="ARBA00023015"/>
    </source>
</evidence>
<dbReference type="InterPro" id="IPR000524">
    <property type="entry name" value="Tscrpt_reg_HTH_GntR"/>
</dbReference>
<name>A0A4V4HJ46_9ACTN</name>
<dbReference type="Pfam" id="PF07729">
    <property type="entry name" value="FCD"/>
    <property type="match status" value="1"/>
</dbReference>
<dbReference type="Gene3D" id="1.20.120.530">
    <property type="entry name" value="GntR ligand-binding domain-like"/>
    <property type="match status" value="1"/>
</dbReference>
<dbReference type="EMBL" id="STGW01000018">
    <property type="protein sequence ID" value="THV09016.1"/>
    <property type="molecule type" value="Genomic_DNA"/>
</dbReference>
<dbReference type="InterPro" id="IPR036388">
    <property type="entry name" value="WH-like_DNA-bd_sf"/>
</dbReference>
<dbReference type="GO" id="GO:0003700">
    <property type="term" value="F:DNA-binding transcription factor activity"/>
    <property type="evidence" value="ECO:0007669"/>
    <property type="project" value="InterPro"/>
</dbReference>
<dbReference type="SMART" id="SM00895">
    <property type="entry name" value="FCD"/>
    <property type="match status" value="1"/>
</dbReference>
<dbReference type="InterPro" id="IPR008920">
    <property type="entry name" value="TF_FadR/GntR_C"/>
</dbReference>
<evidence type="ECO:0000256" key="2">
    <source>
        <dbReference type="ARBA" id="ARBA00023125"/>
    </source>
</evidence>
<evidence type="ECO:0000313" key="6">
    <source>
        <dbReference type="Proteomes" id="UP000307087"/>
    </source>
</evidence>